<feature type="domain" description="DUF222" evidence="2">
    <location>
        <begin position="38"/>
        <end position="361"/>
    </location>
</feature>
<dbReference type="RefSeq" id="WP_163745404.1">
    <property type="nucleotide sequence ID" value="NZ_AP022581.1"/>
</dbReference>
<evidence type="ECO:0000256" key="1">
    <source>
        <dbReference type="SAM" id="MobiDB-lite"/>
    </source>
</evidence>
<evidence type="ECO:0000259" key="2">
    <source>
        <dbReference type="Pfam" id="PF02720"/>
    </source>
</evidence>
<proteinExistence type="predicted"/>
<dbReference type="InterPro" id="IPR003615">
    <property type="entry name" value="HNH_nuc"/>
</dbReference>
<reference evidence="3 4" key="1">
    <citation type="journal article" date="2019" name="Emerg. Microbes Infect.">
        <title>Comprehensive subspecies identification of 175 nontuberculous mycobacteria species based on 7547 genomic profiles.</title>
        <authorList>
            <person name="Matsumoto Y."/>
            <person name="Kinjo T."/>
            <person name="Motooka D."/>
            <person name="Nabeya D."/>
            <person name="Jung N."/>
            <person name="Uechi K."/>
            <person name="Horii T."/>
            <person name="Iida T."/>
            <person name="Fujita J."/>
            <person name="Nakamura S."/>
        </authorList>
    </citation>
    <scope>NUCLEOTIDE SEQUENCE [LARGE SCALE GENOMIC DNA]</scope>
    <source>
        <strain evidence="3 4">JCM 15657</strain>
    </source>
</reference>
<feature type="region of interest" description="Disordered" evidence="1">
    <location>
        <begin position="404"/>
        <end position="453"/>
    </location>
</feature>
<dbReference type="CDD" id="cd00085">
    <property type="entry name" value="HNHc"/>
    <property type="match status" value="1"/>
</dbReference>
<dbReference type="Proteomes" id="UP000466396">
    <property type="component" value="Chromosome"/>
</dbReference>
<accession>A0A7I7NFH3</accession>
<dbReference type="Pfam" id="PF02720">
    <property type="entry name" value="DUF222"/>
    <property type="match status" value="1"/>
</dbReference>
<protein>
    <recommendedName>
        <fullName evidence="2">DUF222 domain-containing protein</fullName>
    </recommendedName>
</protein>
<organism evidence="3 4">
    <name type="scientific">Mycobacterium lacus</name>
    <dbReference type="NCBI Taxonomy" id="169765"/>
    <lineage>
        <taxon>Bacteria</taxon>
        <taxon>Bacillati</taxon>
        <taxon>Actinomycetota</taxon>
        <taxon>Actinomycetes</taxon>
        <taxon>Mycobacteriales</taxon>
        <taxon>Mycobacteriaceae</taxon>
        <taxon>Mycobacterium</taxon>
    </lineage>
</organism>
<evidence type="ECO:0000313" key="4">
    <source>
        <dbReference type="Proteomes" id="UP000466396"/>
    </source>
</evidence>
<dbReference type="EMBL" id="AP022581">
    <property type="protein sequence ID" value="BBX95422.1"/>
    <property type="molecule type" value="Genomic_DNA"/>
</dbReference>
<sequence>MGSSTREEIVEVCDALDHDVDRLCGLSFDVLTTPERLAFLERLERVARRLPVARHGLINQLAERAGEEELGGKLGSVLASRLGVTRGEASRWVAEAADLGERRALTGQPLAPRLTATAAAQRAGRIGDGHVRVIRDVVRRLPVGVDVETQDQAEAHLARLATQFRPDQVARLAARLMDCLNPDGDFSEEDRARRRALVVGKHDVDGMSRISGYLTPEARATVEAVLARLAAPGMCNPTDETPVIDGAPSEQAVRHDTRSTAQRNHDGLNAALRALLASGKLGQHNGLPASIIVTTTLNDLEAAAGKGRTGAGGMLPMSDVIRLARHAHHYLAIFDQGNALALYHTTRLASPGQRIVLYAKDRGCTAPGCDVSGYYCEVHHCTPYAHCHTTDVNDLTFACGGHHPQAEQGWTTRKRKDGTTEWIPPPHLDHGQPRTNSYHHPEKLLVDEDEDDP</sequence>
<dbReference type="KEGG" id="mlj:MLAC_07160"/>
<dbReference type="InterPro" id="IPR003870">
    <property type="entry name" value="DUF222"/>
</dbReference>
<dbReference type="AlphaFoldDB" id="A0A7I7NFH3"/>
<name>A0A7I7NFH3_9MYCO</name>
<evidence type="ECO:0000313" key="3">
    <source>
        <dbReference type="EMBL" id="BBX95422.1"/>
    </source>
</evidence>
<keyword evidence="4" id="KW-1185">Reference proteome</keyword>
<gene>
    <name evidence="3" type="ORF">MLAC_07160</name>
</gene>